<keyword evidence="8" id="KW-0961">Cell wall biogenesis/degradation</keyword>
<dbReference type="GO" id="GO:0071555">
    <property type="term" value="P:cell wall organization"/>
    <property type="evidence" value="ECO:0007669"/>
    <property type="project" value="UniProtKB-KW"/>
</dbReference>
<keyword evidence="5 10" id="KW-0732">Signal</keyword>
<dbReference type="Pfam" id="PF11741">
    <property type="entry name" value="AMIN"/>
    <property type="match status" value="1"/>
</dbReference>
<dbReference type="FunFam" id="3.40.630.40:FF:000001">
    <property type="entry name" value="N-acetylmuramoyl-L-alanine amidase"/>
    <property type="match status" value="1"/>
</dbReference>
<sequence length="448" mass="48381">MRILSGLILTLMLAWSQLAQAVTNVDNIRAWQAPDNIRLVFDLSSPVQHKVFMLDNPQRLVLDIEDTKLDLNIDALGLAKGPIQKVRTGKRGDGVRLVLDLDGEKISPKSFQLAPNDQYGNRLVLDLALPEAVKAESESVERKQEANTGPLRDIVVAVDAGHGGEDPGALGPGGLREKNVVLSIAKEVARLIDAEPGYRAELIRGGDYYVSLRGRTLKARKINADLFVSIHADAARNKSARGASVWVLSGSGASSEMGRWLAQKENGADLIGGVGSVSLEDKDDLLASVLLDMSMTASQSSSREVANRVHSNIAGFARMHKNHVEQAGFVVLKSPDIPSILVETGFISNPNEAANLKKSSYQNQMARAIVSGVKAHFWDRPPSRTHIAARKRAGETLAGAESTYRVAPGDTLSVIAVRNGISLDQLRRANELRGDRIRVGQVLKIPAS</sequence>
<feature type="chain" id="PRO_5009296038" description="N-acetylmuramoyl-L-alanine amidase AmiC" evidence="10">
    <location>
        <begin position="22"/>
        <end position="448"/>
    </location>
</feature>
<dbReference type="Pfam" id="PF01476">
    <property type="entry name" value="LysM"/>
    <property type="match status" value="1"/>
</dbReference>
<dbReference type="PROSITE" id="PS51782">
    <property type="entry name" value="LYSM"/>
    <property type="match status" value="1"/>
</dbReference>
<dbReference type="EC" id="3.5.1.28" evidence="4"/>
<keyword evidence="6" id="KW-0574">Periplasm</keyword>
<dbReference type="GO" id="GO:0030288">
    <property type="term" value="C:outer membrane-bounded periplasmic space"/>
    <property type="evidence" value="ECO:0007669"/>
    <property type="project" value="TreeGrafter"/>
</dbReference>
<evidence type="ECO:0000256" key="7">
    <source>
        <dbReference type="ARBA" id="ARBA00022801"/>
    </source>
</evidence>
<evidence type="ECO:0000256" key="8">
    <source>
        <dbReference type="ARBA" id="ARBA00023316"/>
    </source>
</evidence>
<dbReference type="Gene3D" id="3.40.630.40">
    <property type="entry name" value="Zn-dependent exopeptidases"/>
    <property type="match status" value="1"/>
</dbReference>
<dbReference type="EMBL" id="FNVQ01000007">
    <property type="protein sequence ID" value="SEG86474.1"/>
    <property type="molecule type" value="Genomic_DNA"/>
</dbReference>
<dbReference type="Pfam" id="PF01520">
    <property type="entry name" value="Amidase_3"/>
    <property type="match status" value="1"/>
</dbReference>
<dbReference type="InterPro" id="IPR036779">
    <property type="entry name" value="LysM_dom_sf"/>
</dbReference>
<dbReference type="Gene3D" id="3.10.350.10">
    <property type="entry name" value="LysM domain"/>
    <property type="match status" value="1"/>
</dbReference>
<keyword evidence="7" id="KW-0378">Hydrolase</keyword>
<reference evidence="12 13" key="1">
    <citation type="submission" date="2016-10" db="EMBL/GenBank/DDBJ databases">
        <authorList>
            <person name="de Groot N.N."/>
        </authorList>
    </citation>
    <scope>NUCLEOTIDE SEQUENCE [LARGE SCALE GENOMIC DNA]</scope>
    <source>
        <strain evidence="12 13">DSM 22012</strain>
    </source>
</reference>
<gene>
    <name evidence="12" type="ORF">SAMN05444390_107198</name>
</gene>
<dbReference type="RefSeq" id="WP_327332991.1">
    <property type="nucleotide sequence ID" value="NZ_FNVQ01000007.1"/>
</dbReference>
<comment type="subcellular location">
    <subcellularLocation>
        <location evidence="2">Periplasm</location>
    </subcellularLocation>
</comment>
<dbReference type="CDD" id="cd00118">
    <property type="entry name" value="LysM"/>
    <property type="match status" value="1"/>
</dbReference>
<dbReference type="GO" id="GO:0008745">
    <property type="term" value="F:N-acetylmuramoyl-L-alanine amidase activity"/>
    <property type="evidence" value="ECO:0007669"/>
    <property type="project" value="UniProtKB-EC"/>
</dbReference>
<dbReference type="SUPFAM" id="SSF53187">
    <property type="entry name" value="Zn-dependent exopeptidases"/>
    <property type="match status" value="1"/>
</dbReference>
<comment type="similarity">
    <text evidence="3">Belongs to the N-acetylmuramoyl-L-alanine amidase 3 family.</text>
</comment>
<evidence type="ECO:0000256" key="6">
    <source>
        <dbReference type="ARBA" id="ARBA00022764"/>
    </source>
</evidence>
<dbReference type="SMART" id="SM00646">
    <property type="entry name" value="Ami_3"/>
    <property type="match status" value="1"/>
</dbReference>
<evidence type="ECO:0000256" key="1">
    <source>
        <dbReference type="ARBA" id="ARBA00001561"/>
    </source>
</evidence>
<evidence type="ECO:0000256" key="10">
    <source>
        <dbReference type="SAM" id="SignalP"/>
    </source>
</evidence>
<keyword evidence="13" id="KW-1185">Reference proteome</keyword>
<dbReference type="AlphaFoldDB" id="A0A1H6DMP1"/>
<dbReference type="InterPro" id="IPR050695">
    <property type="entry name" value="N-acetylmuramoyl_amidase_3"/>
</dbReference>
<evidence type="ECO:0000259" key="11">
    <source>
        <dbReference type="PROSITE" id="PS51782"/>
    </source>
</evidence>
<evidence type="ECO:0000256" key="5">
    <source>
        <dbReference type="ARBA" id="ARBA00022729"/>
    </source>
</evidence>
<evidence type="ECO:0000256" key="9">
    <source>
        <dbReference type="ARBA" id="ARBA00074581"/>
    </source>
</evidence>
<dbReference type="PANTHER" id="PTHR30404:SF0">
    <property type="entry name" value="N-ACETYLMURAMOYL-L-ALANINE AMIDASE AMIC"/>
    <property type="match status" value="1"/>
</dbReference>
<dbReference type="SUPFAM" id="SSF54106">
    <property type="entry name" value="LysM domain"/>
    <property type="match status" value="1"/>
</dbReference>
<dbReference type="Proteomes" id="UP000236745">
    <property type="component" value="Unassembled WGS sequence"/>
</dbReference>
<dbReference type="InterPro" id="IPR002508">
    <property type="entry name" value="MurNAc-LAA_cat"/>
</dbReference>
<evidence type="ECO:0000256" key="2">
    <source>
        <dbReference type="ARBA" id="ARBA00004418"/>
    </source>
</evidence>
<comment type="catalytic activity">
    <reaction evidence="1">
        <text>Hydrolyzes the link between N-acetylmuramoyl residues and L-amino acid residues in certain cell-wall glycopeptides.</text>
        <dbReference type="EC" id="3.5.1.28"/>
    </reaction>
</comment>
<dbReference type="CDD" id="cd02696">
    <property type="entry name" value="MurNAc-LAA"/>
    <property type="match status" value="1"/>
</dbReference>
<dbReference type="InterPro" id="IPR018392">
    <property type="entry name" value="LysM"/>
</dbReference>
<dbReference type="SMART" id="SM00257">
    <property type="entry name" value="LysM"/>
    <property type="match status" value="1"/>
</dbReference>
<name>A0A1H6DMP1_9GAMM</name>
<dbReference type="InterPro" id="IPR021731">
    <property type="entry name" value="AMIN_dom"/>
</dbReference>
<feature type="domain" description="LysM" evidence="11">
    <location>
        <begin position="402"/>
        <end position="445"/>
    </location>
</feature>
<dbReference type="GO" id="GO:0009253">
    <property type="term" value="P:peptidoglycan catabolic process"/>
    <property type="evidence" value="ECO:0007669"/>
    <property type="project" value="InterPro"/>
</dbReference>
<feature type="signal peptide" evidence="10">
    <location>
        <begin position="1"/>
        <end position="21"/>
    </location>
</feature>
<evidence type="ECO:0000256" key="4">
    <source>
        <dbReference type="ARBA" id="ARBA00011901"/>
    </source>
</evidence>
<evidence type="ECO:0000313" key="12">
    <source>
        <dbReference type="EMBL" id="SEG86474.1"/>
    </source>
</evidence>
<proteinExistence type="inferred from homology"/>
<dbReference type="PANTHER" id="PTHR30404">
    <property type="entry name" value="N-ACETYLMURAMOYL-L-ALANINE AMIDASE"/>
    <property type="match status" value="1"/>
</dbReference>
<evidence type="ECO:0000256" key="3">
    <source>
        <dbReference type="ARBA" id="ARBA00010860"/>
    </source>
</evidence>
<protein>
    <recommendedName>
        <fullName evidence="9">N-acetylmuramoyl-L-alanine amidase AmiC</fullName>
        <ecNumber evidence="4">3.5.1.28</ecNumber>
    </recommendedName>
</protein>
<accession>A0A1H6DMP1</accession>
<organism evidence="12 13">
    <name type="scientific">Marinobacterium lutimaris</name>
    <dbReference type="NCBI Taxonomy" id="568106"/>
    <lineage>
        <taxon>Bacteria</taxon>
        <taxon>Pseudomonadati</taxon>
        <taxon>Pseudomonadota</taxon>
        <taxon>Gammaproteobacteria</taxon>
        <taxon>Oceanospirillales</taxon>
        <taxon>Oceanospirillaceae</taxon>
        <taxon>Marinobacterium</taxon>
    </lineage>
</organism>
<dbReference type="Gene3D" id="2.60.40.3500">
    <property type="match status" value="1"/>
</dbReference>
<evidence type="ECO:0000313" key="13">
    <source>
        <dbReference type="Proteomes" id="UP000236745"/>
    </source>
</evidence>